<keyword evidence="2" id="KW-1185">Reference proteome</keyword>
<evidence type="ECO:0000313" key="2">
    <source>
        <dbReference type="Proteomes" id="UP000624243"/>
    </source>
</evidence>
<gene>
    <name evidence="1" type="ORF">HU758_001230</name>
</gene>
<reference evidence="1 2" key="1">
    <citation type="journal article" date="2020" name="Microorganisms">
        <title>Reliable Identification of Environmental Pseudomonas Isolates Using the rpoD Gene.</title>
        <authorList>
            <consortium name="The Broad Institute Genome Sequencing Platform"/>
            <person name="Girard L."/>
            <person name="Lood C."/>
            <person name="Rokni-Zadeh H."/>
            <person name="van Noort V."/>
            <person name="Lavigne R."/>
            <person name="De Mot R."/>
        </authorList>
    </citation>
    <scope>NUCLEOTIDE SEQUENCE [LARGE SCALE GENOMIC DNA]</scope>
    <source>
        <strain evidence="1 2">RW1P2</strain>
    </source>
</reference>
<dbReference type="EMBL" id="JABWSB020000001">
    <property type="protein sequence ID" value="MBV4513833.1"/>
    <property type="molecule type" value="Genomic_DNA"/>
</dbReference>
<evidence type="ECO:0000313" key="1">
    <source>
        <dbReference type="EMBL" id="MBV4513833.1"/>
    </source>
</evidence>
<accession>A0ACC5UHE5</accession>
<sequence>MTMSDRLCADNFNEHLPELFVTAPFRKSGAAPEGIGRKKVRKKLIDLAGIKVRAMPVVFFNDSQRDRIFNFH</sequence>
<comment type="caution">
    <text evidence="1">The sequence shown here is derived from an EMBL/GenBank/DDBJ whole genome shotgun (WGS) entry which is preliminary data.</text>
</comment>
<organism evidence="1 2">
    <name type="scientific">Pseudomonas kurunegalensis</name>
    <dbReference type="NCBI Taxonomy" id="485880"/>
    <lineage>
        <taxon>Bacteria</taxon>
        <taxon>Pseudomonadati</taxon>
        <taxon>Pseudomonadota</taxon>
        <taxon>Gammaproteobacteria</taxon>
        <taxon>Pseudomonadales</taxon>
        <taxon>Pseudomonadaceae</taxon>
        <taxon>Pseudomonas</taxon>
    </lineage>
</organism>
<proteinExistence type="predicted"/>
<protein>
    <submittedName>
        <fullName evidence="1">Uncharacterized protein</fullName>
    </submittedName>
</protein>
<name>A0ACC5UHE5_9PSED</name>
<dbReference type="Proteomes" id="UP000624243">
    <property type="component" value="Unassembled WGS sequence"/>
</dbReference>